<gene>
    <name evidence="2" type="ORF">BIV24_17885</name>
</gene>
<dbReference type="SUPFAM" id="SSF53720">
    <property type="entry name" value="ALDH-like"/>
    <property type="match status" value="1"/>
</dbReference>
<evidence type="ECO:0000313" key="2">
    <source>
        <dbReference type="EMBL" id="OIJ90421.1"/>
    </source>
</evidence>
<reference evidence="2 3" key="1">
    <citation type="submission" date="2016-10" db="EMBL/GenBank/DDBJ databases">
        <title>Genome sequence of Streptomyces sp. MUSC 93.</title>
        <authorList>
            <person name="Lee L.-H."/>
            <person name="Ser H.-L."/>
            <person name="Law J.W.-F."/>
        </authorList>
    </citation>
    <scope>NUCLEOTIDE SEQUENCE [LARGE SCALE GENOMIC DNA]</scope>
    <source>
        <strain evidence="2 3">MUSC 93</strain>
    </source>
</reference>
<dbReference type="EMBL" id="MLYP01000045">
    <property type="protein sequence ID" value="OIJ90421.1"/>
    <property type="molecule type" value="Genomic_DNA"/>
</dbReference>
<feature type="domain" description="Aldehyde dehydrogenase" evidence="1">
    <location>
        <begin position="19"/>
        <end position="77"/>
    </location>
</feature>
<dbReference type="Gene3D" id="3.40.309.10">
    <property type="entry name" value="Aldehyde Dehydrogenase, Chain A, domain 2"/>
    <property type="match status" value="1"/>
</dbReference>
<comment type="caution">
    <text evidence="2">The sequence shown here is derived from an EMBL/GenBank/DDBJ whole genome shotgun (WGS) entry which is preliminary data.</text>
</comment>
<dbReference type="InterPro" id="IPR015590">
    <property type="entry name" value="Aldehyde_DH_dom"/>
</dbReference>
<dbReference type="Proteomes" id="UP000179935">
    <property type="component" value="Unassembled WGS sequence"/>
</dbReference>
<proteinExistence type="predicted"/>
<dbReference type="STRING" id="1428652.BIV24_17885"/>
<evidence type="ECO:0000259" key="1">
    <source>
        <dbReference type="Pfam" id="PF00171"/>
    </source>
</evidence>
<dbReference type="Pfam" id="PF00171">
    <property type="entry name" value="Aldedh"/>
    <property type="match status" value="1"/>
</dbReference>
<sequence>MMRAETLRDDEDAVSLARTQDARRAADMPGRLDFGAVRVNDHLMLATDMLRGGFKALGYGRDLSTYPRDDYARTKHVVVNKTRAGAGSTGQQS</sequence>
<dbReference type="AlphaFoldDB" id="A0A1S2P9N9"/>
<accession>A0A1S2P9N9</accession>
<keyword evidence="3" id="KW-1185">Reference proteome</keyword>
<dbReference type="InterPro" id="IPR016161">
    <property type="entry name" value="Ald_DH/histidinol_DH"/>
</dbReference>
<organism evidence="2 3">
    <name type="scientific">Streptomyces colonosanans</name>
    <dbReference type="NCBI Taxonomy" id="1428652"/>
    <lineage>
        <taxon>Bacteria</taxon>
        <taxon>Bacillati</taxon>
        <taxon>Actinomycetota</taxon>
        <taxon>Actinomycetes</taxon>
        <taxon>Kitasatosporales</taxon>
        <taxon>Streptomycetaceae</taxon>
        <taxon>Streptomyces</taxon>
    </lineage>
</organism>
<dbReference type="InterPro" id="IPR016163">
    <property type="entry name" value="Ald_DH_C"/>
</dbReference>
<protein>
    <recommendedName>
        <fullName evidence="1">Aldehyde dehydrogenase domain-containing protein</fullName>
    </recommendedName>
</protein>
<name>A0A1S2P9N9_9ACTN</name>
<dbReference type="GO" id="GO:0016620">
    <property type="term" value="F:oxidoreductase activity, acting on the aldehyde or oxo group of donors, NAD or NADP as acceptor"/>
    <property type="evidence" value="ECO:0007669"/>
    <property type="project" value="InterPro"/>
</dbReference>
<evidence type="ECO:0000313" key="3">
    <source>
        <dbReference type="Proteomes" id="UP000179935"/>
    </source>
</evidence>